<proteinExistence type="predicted"/>
<keyword evidence="2" id="KW-1185">Reference proteome</keyword>
<gene>
    <name evidence="1" type="ORF">HHS34_010170</name>
</gene>
<accession>A0ACD5HE38</accession>
<organism evidence="1 2">
    <name type="scientific">Acidithiobacillus montserratensis</name>
    <dbReference type="NCBI Taxonomy" id="2729135"/>
    <lineage>
        <taxon>Bacteria</taxon>
        <taxon>Pseudomonadati</taxon>
        <taxon>Pseudomonadota</taxon>
        <taxon>Acidithiobacillia</taxon>
        <taxon>Acidithiobacillales</taxon>
        <taxon>Acidithiobacillaceae</taxon>
        <taxon>Acidithiobacillus</taxon>
    </lineage>
</organism>
<name>A0ACD5HE38_9PROT</name>
<reference evidence="1 2" key="1">
    <citation type="journal article" date="2021" name="ISME J.">
        <title>Genomic evolution of the class Acidithiobacillia: deep-branching Proteobacteria living in extreme acidic conditions.</title>
        <authorList>
            <person name="Moya-Beltran A."/>
            <person name="Beard S."/>
            <person name="Rojas-Villalobos C."/>
            <person name="Issotta F."/>
            <person name="Gallardo Y."/>
            <person name="Ulloa R."/>
            <person name="Giaveno A."/>
            <person name="Degli Esposti M."/>
            <person name="Johnson D.B."/>
            <person name="Quatrini R."/>
        </authorList>
    </citation>
    <scope>NUCLEOTIDE SEQUENCE [LARGE SCALE GENOMIC DNA]</scope>
    <source>
        <strain evidence="1 2">GG1-14</strain>
    </source>
</reference>
<dbReference type="EMBL" id="CP127526">
    <property type="protein sequence ID" value="XRI72806.1"/>
    <property type="molecule type" value="Genomic_DNA"/>
</dbReference>
<sequence length="508" mass="57117">MDTLQLAAAAQFFQQQLAGQNVQKISVVAGGLYLHSGRQTLACIVQRAPLGLWLTTESKVFQDPAAGGQMLQQRLKGFAITHIKVPWADRIVRLDFSRVHISKRVDQWSLIAECFGGRGNLALLDAEEKIRWAMRWDSLDAAAAQRFLPGIRYQAPAPARLFAEALSDPAQCLQLMAPRYRPSTPSAQAFVQEQWAARNATASWWQTAPPQPLVYPVRLPDAPPMEAIPPETALQMPLAAVAPAPSAAEQALSAEKKRLEKLIYKMRMDLQQWEAPEHYRTLAFALFALPDTICRKSSIQATDHTHPDGLALKIAVTPGKPLHQQAQQYMQKALKSQRAIQKIHQRLEDSEKLLEALRKKGMEVLSQLQETRQHSYTLSPQKTLERTSRISTETFHQTVVAGFSILWGNNARENDRLTFRHAKPWDLWFHVQDLGGSHVVLHRNNAQIPVPEAVITAAARLALQYSQSRALSAEVDWTEIRHVQRKPGGGPGQVIYRQFQTIRVRRDA</sequence>
<dbReference type="Proteomes" id="UP001195965">
    <property type="component" value="Chromosome"/>
</dbReference>
<evidence type="ECO:0000313" key="1">
    <source>
        <dbReference type="EMBL" id="XRI72806.1"/>
    </source>
</evidence>
<evidence type="ECO:0000313" key="2">
    <source>
        <dbReference type="Proteomes" id="UP001195965"/>
    </source>
</evidence>
<protein>
    <submittedName>
        <fullName evidence="1">NFACT RNA binding domain-containing protein</fullName>
    </submittedName>
</protein>